<feature type="domain" description="Excalibur calcium-binding" evidence="2">
    <location>
        <begin position="116"/>
        <end position="152"/>
    </location>
</feature>
<organism evidence="3 4">
    <name type="scientific">Actinomadura litoris</name>
    <dbReference type="NCBI Taxonomy" id="2678616"/>
    <lineage>
        <taxon>Bacteria</taxon>
        <taxon>Bacillati</taxon>
        <taxon>Actinomycetota</taxon>
        <taxon>Actinomycetes</taxon>
        <taxon>Streptosporangiales</taxon>
        <taxon>Thermomonosporaceae</taxon>
        <taxon>Actinomadura</taxon>
    </lineage>
</organism>
<dbReference type="AlphaFoldDB" id="A0A7K1LDW1"/>
<keyword evidence="4" id="KW-1185">Reference proteome</keyword>
<comment type="caution">
    <text evidence="3">The sequence shown here is derived from an EMBL/GenBank/DDBJ whole genome shotgun (WGS) entry which is preliminary data.</text>
</comment>
<reference evidence="3 4" key="1">
    <citation type="submission" date="2019-11" db="EMBL/GenBank/DDBJ databases">
        <authorList>
            <person name="Cao P."/>
        </authorList>
    </citation>
    <scope>NUCLEOTIDE SEQUENCE [LARGE SCALE GENOMIC DNA]</scope>
    <source>
        <strain evidence="3 4">NEAU-AAG5</strain>
    </source>
</reference>
<dbReference type="SMART" id="SM00894">
    <property type="entry name" value="Excalibur"/>
    <property type="match status" value="1"/>
</dbReference>
<dbReference type="EMBL" id="WOFH01000022">
    <property type="protein sequence ID" value="MUN42608.1"/>
    <property type="molecule type" value="Genomic_DNA"/>
</dbReference>
<gene>
    <name evidence="3" type="ORF">GNZ18_39355</name>
</gene>
<name>A0A7K1LDW1_9ACTN</name>
<feature type="region of interest" description="Disordered" evidence="1">
    <location>
        <begin position="128"/>
        <end position="152"/>
    </location>
</feature>
<protein>
    <submittedName>
        <fullName evidence="3">Calcium-binding protein</fullName>
    </submittedName>
</protein>
<feature type="compositionally biased region" description="Polar residues" evidence="1">
    <location>
        <begin position="73"/>
        <end position="83"/>
    </location>
</feature>
<accession>A0A7K1LDW1</accession>
<feature type="compositionally biased region" description="Basic and acidic residues" evidence="1">
    <location>
        <begin position="138"/>
        <end position="152"/>
    </location>
</feature>
<feature type="region of interest" description="Disordered" evidence="1">
    <location>
        <begin position="43"/>
        <end position="115"/>
    </location>
</feature>
<dbReference type="InterPro" id="IPR008613">
    <property type="entry name" value="Excalibur_Ca-bd_domain"/>
</dbReference>
<feature type="compositionally biased region" description="Low complexity" evidence="1">
    <location>
        <begin position="43"/>
        <end position="72"/>
    </location>
</feature>
<dbReference type="Pfam" id="PF05901">
    <property type="entry name" value="Excalibur"/>
    <property type="match status" value="1"/>
</dbReference>
<dbReference type="RefSeq" id="WP_156222447.1">
    <property type="nucleotide sequence ID" value="NZ_WOFH01000022.1"/>
</dbReference>
<evidence type="ECO:0000313" key="4">
    <source>
        <dbReference type="Proteomes" id="UP000432015"/>
    </source>
</evidence>
<dbReference type="Proteomes" id="UP000432015">
    <property type="component" value="Unassembled WGS sequence"/>
</dbReference>
<feature type="compositionally biased region" description="Basic residues" evidence="1">
    <location>
        <begin position="84"/>
        <end position="107"/>
    </location>
</feature>
<evidence type="ECO:0000313" key="3">
    <source>
        <dbReference type="EMBL" id="MUN42608.1"/>
    </source>
</evidence>
<evidence type="ECO:0000259" key="2">
    <source>
        <dbReference type="SMART" id="SM00894"/>
    </source>
</evidence>
<proteinExistence type="predicted"/>
<sequence>MYHPGPPPRGGQKSKVGRNLAGCGCGLILCLVLLGGCLAALDSGDSTTASSTSSTSPSPTTPSTEPDETGTSATPLPTPSVTRSPRRTKRPAVSRKPTSRPRKRTVRKPPEQAPVYYRNCAAVRAAGKAPIHQGEPGYARHLDRDGDGVGCE</sequence>
<evidence type="ECO:0000256" key="1">
    <source>
        <dbReference type="SAM" id="MobiDB-lite"/>
    </source>
</evidence>